<protein>
    <submittedName>
        <fullName evidence="2">Uncharacterized protein</fullName>
    </submittedName>
</protein>
<evidence type="ECO:0000313" key="2">
    <source>
        <dbReference type="EMBL" id="ELA41221.1"/>
    </source>
</evidence>
<feature type="transmembrane region" description="Helical" evidence="1">
    <location>
        <begin position="125"/>
        <end position="143"/>
    </location>
</feature>
<dbReference type="RefSeq" id="XP_007605155.1">
    <property type="nucleotide sequence ID" value="XM_007605093.1"/>
</dbReference>
<dbReference type="AlphaFoldDB" id="L2GK50"/>
<keyword evidence="3" id="KW-1185">Reference proteome</keyword>
<proteinExistence type="predicted"/>
<keyword evidence="1" id="KW-0472">Membrane</keyword>
<feature type="transmembrane region" description="Helical" evidence="1">
    <location>
        <begin position="194"/>
        <end position="225"/>
    </location>
</feature>
<reference evidence="3" key="1">
    <citation type="submission" date="2011-05" db="EMBL/GenBank/DDBJ databases">
        <title>The genome sequence of Vittaforma corneae strain ATCC 50505.</title>
        <authorList>
            <consortium name="The Broad Institute Genome Sequencing Platform"/>
            <person name="Cuomo C."/>
            <person name="Didier E."/>
            <person name="Bowers L."/>
            <person name="Young S.K."/>
            <person name="Zeng Q."/>
            <person name="Gargeya S."/>
            <person name="Fitzgerald M."/>
            <person name="Haas B."/>
            <person name="Abouelleil A."/>
            <person name="Alvarado L."/>
            <person name="Arachchi H.M."/>
            <person name="Berlin A."/>
            <person name="Chapman S.B."/>
            <person name="Gearin G."/>
            <person name="Goldberg J."/>
            <person name="Griggs A."/>
            <person name="Gujja S."/>
            <person name="Hansen M."/>
            <person name="Heiman D."/>
            <person name="Howarth C."/>
            <person name="Larimer J."/>
            <person name="Lui A."/>
            <person name="MacDonald P.J.P."/>
            <person name="McCowen C."/>
            <person name="Montmayeur A."/>
            <person name="Murphy C."/>
            <person name="Neiman D."/>
            <person name="Pearson M."/>
            <person name="Priest M."/>
            <person name="Roberts A."/>
            <person name="Saif S."/>
            <person name="Shea T."/>
            <person name="Sisk P."/>
            <person name="Stolte C."/>
            <person name="Sykes S."/>
            <person name="Wortman J."/>
            <person name="Nusbaum C."/>
            <person name="Birren B."/>
        </authorList>
    </citation>
    <scope>NUCLEOTIDE SEQUENCE [LARGE SCALE GENOMIC DNA]</scope>
    <source>
        <strain evidence="3">ATCC 50505</strain>
    </source>
</reference>
<feature type="transmembrane region" description="Helical" evidence="1">
    <location>
        <begin position="53"/>
        <end position="71"/>
    </location>
</feature>
<dbReference type="InParanoid" id="L2GK50"/>
<feature type="transmembrane region" description="Helical" evidence="1">
    <location>
        <begin position="83"/>
        <end position="105"/>
    </location>
</feature>
<dbReference type="HOGENOM" id="CLU_087704_0_0_1"/>
<dbReference type="EMBL" id="JH370147">
    <property type="protein sequence ID" value="ELA41221.1"/>
    <property type="molecule type" value="Genomic_DNA"/>
</dbReference>
<dbReference type="Proteomes" id="UP000011082">
    <property type="component" value="Unassembled WGS sequence"/>
</dbReference>
<evidence type="ECO:0000313" key="3">
    <source>
        <dbReference type="Proteomes" id="UP000011082"/>
    </source>
</evidence>
<dbReference type="VEuPathDB" id="MicrosporidiaDB:VICG_01710"/>
<evidence type="ECO:0000256" key="1">
    <source>
        <dbReference type="SAM" id="Phobius"/>
    </source>
</evidence>
<feature type="transmembrane region" description="Helical" evidence="1">
    <location>
        <begin position="164"/>
        <end position="188"/>
    </location>
</feature>
<keyword evidence="1" id="KW-0812">Transmembrane</keyword>
<name>L2GK50_VITCO</name>
<dbReference type="GeneID" id="19882420"/>
<sequence>MNNIMEKLDDLYNMATDYSGAVIPENVLTVLENMSLGPLMAGMYKFFNCSAGLDLYLGVLCTVVLLAYLMINRGNYDQYKPFFITGYCLLFAKIAFYAYACIKMSDLIAEKYPIFYVGMKYCNPLYIYGPTILLVELLVLGFLQDLLFRSKEDGTRRFATLFKWFFMILRIITNVGFYHLLLPLLFRIHYSERIAIMMVIGMQLLIFYVLPFVVYSLIVLISFLLTSNNAIMVNENREHQNPDLQIIRFISKFLV</sequence>
<organism evidence="2 3">
    <name type="scientific">Vittaforma corneae (strain ATCC 50505)</name>
    <name type="common">Microsporidian parasite</name>
    <name type="synonym">Nosema corneum</name>
    <dbReference type="NCBI Taxonomy" id="993615"/>
    <lineage>
        <taxon>Eukaryota</taxon>
        <taxon>Fungi</taxon>
        <taxon>Fungi incertae sedis</taxon>
        <taxon>Microsporidia</taxon>
        <taxon>Nosematidae</taxon>
        <taxon>Vittaforma</taxon>
    </lineage>
</organism>
<keyword evidence="1" id="KW-1133">Transmembrane helix</keyword>
<gene>
    <name evidence="2" type="ORF">VICG_01710</name>
</gene>
<accession>L2GK50</accession>